<keyword evidence="3" id="KW-1185">Reference proteome</keyword>
<evidence type="ECO:0000313" key="3">
    <source>
        <dbReference type="Proteomes" id="UP000523955"/>
    </source>
</evidence>
<comment type="caution">
    <text evidence="2">The sequence shown here is derived from an EMBL/GenBank/DDBJ whole genome shotgun (WGS) entry which is preliminary data.</text>
</comment>
<dbReference type="EMBL" id="JACKXE010000001">
    <property type="protein sequence ID" value="MBB6627188.1"/>
    <property type="molecule type" value="Genomic_DNA"/>
</dbReference>
<accession>A0A7X0RHL6</accession>
<feature type="region of interest" description="Disordered" evidence="1">
    <location>
        <begin position="1"/>
        <end position="55"/>
    </location>
</feature>
<dbReference type="AlphaFoldDB" id="A0A7X0RHL6"/>
<proteinExistence type="predicted"/>
<evidence type="ECO:0000256" key="1">
    <source>
        <dbReference type="SAM" id="MobiDB-lite"/>
    </source>
</evidence>
<dbReference type="RefSeq" id="WP_185252374.1">
    <property type="nucleotide sequence ID" value="NZ_JACKXE010000001.1"/>
</dbReference>
<gene>
    <name evidence="2" type="ORF">H5V45_07620</name>
</gene>
<name>A0A7X0RHL6_9ACTN</name>
<sequence>MTAPVPEEYDGDRPDPSTGTPPGEHSSDLPDGDDDRRGAEEQAENAETSTDQPSQ</sequence>
<feature type="compositionally biased region" description="Polar residues" evidence="1">
    <location>
        <begin position="45"/>
        <end position="55"/>
    </location>
</feature>
<reference evidence="2 3" key="1">
    <citation type="submission" date="2020-08" db="EMBL/GenBank/DDBJ databases">
        <authorList>
            <person name="Seo M.-J."/>
        </authorList>
    </citation>
    <scope>NUCLEOTIDE SEQUENCE [LARGE SCALE GENOMIC DNA]</scope>
    <source>
        <strain evidence="2 3">KIGAM211</strain>
    </source>
</reference>
<dbReference type="Proteomes" id="UP000523955">
    <property type="component" value="Unassembled WGS sequence"/>
</dbReference>
<organism evidence="2 3">
    <name type="scientific">Nocardioides luti</name>
    <dbReference type="NCBI Taxonomy" id="2761101"/>
    <lineage>
        <taxon>Bacteria</taxon>
        <taxon>Bacillati</taxon>
        <taxon>Actinomycetota</taxon>
        <taxon>Actinomycetes</taxon>
        <taxon>Propionibacteriales</taxon>
        <taxon>Nocardioidaceae</taxon>
        <taxon>Nocardioides</taxon>
    </lineage>
</organism>
<evidence type="ECO:0000313" key="2">
    <source>
        <dbReference type="EMBL" id="MBB6627188.1"/>
    </source>
</evidence>
<protein>
    <submittedName>
        <fullName evidence="2">Uncharacterized protein</fullName>
    </submittedName>
</protein>